<dbReference type="PROSITE" id="PS51208">
    <property type="entry name" value="AUTOTRANSPORTER"/>
    <property type="match status" value="1"/>
</dbReference>
<keyword evidence="4" id="KW-1185">Reference proteome</keyword>
<dbReference type="Pfam" id="PF03797">
    <property type="entry name" value="Autotransporter"/>
    <property type="match status" value="1"/>
</dbReference>
<protein>
    <submittedName>
        <fullName evidence="3">Autotransporter domain-containing protein</fullName>
    </submittedName>
</protein>
<dbReference type="EMBL" id="NHMP01000004">
    <property type="protein sequence ID" value="OXE47638.1"/>
    <property type="molecule type" value="Genomic_DNA"/>
</dbReference>
<evidence type="ECO:0000256" key="1">
    <source>
        <dbReference type="SAM" id="MobiDB-lite"/>
    </source>
</evidence>
<evidence type="ECO:0000259" key="2">
    <source>
        <dbReference type="PROSITE" id="PS51208"/>
    </source>
</evidence>
<feature type="domain" description="Autotransporter" evidence="2">
    <location>
        <begin position="938"/>
        <end position="1230"/>
    </location>
</feature>
<dbReference type="InterPro" id="IPR005546">
    <property type="entry name" value="Autotransporte_beta"/>
</dbReference>
<reference evidence="4" key="1">
    <citation type="submission" date="2017-05" db="EMBL/GenBank/DDBJ databases">
        <title>Improved OligoMM genomes.</title>
        <authorList>
            <person name="Garzetti D."/>
        </authorList>
    </citation>
    <scope>NUCLEOTIDE SEQUENCE [LARGE SCALE GENOMIC DNA]</scope>
    <source>
        <strain evidence="4">YL45</strain>
    </source>
</reference>
<dbReference type="GO" id="GO:0019867">
    <property type="term" value="C:outer membrane"/>
    <property type="evidence" value="ECO:0007669"/>
    <property type="project" value="InterPro"/>
</dbReference>
<dbReference type="GeneID" id="78362659"/>
<feature type="compositionally biased region" description="Polar residues" evidence="1">
    <location>
        <begin position="609"/>
        <end position="624"/>
    </location>
</feature>
<sequence length="1230" mass="136357">MLLTLSSDCDHCPIYKKRKIFQILSELLNKNLTVGQRSKFAFLPIVGLGTVVAAEPPVEPTDVLEITAQVTSSETYNDLKEISSSVKNVFQLANTSGEQNLRFNNVAQISLINKSNSSGFYIFQVSSPKDTQKQNIYFTQKAPLISSSSGVIFSAIGNLNGRLLSQQNVYGDIEELFVTKGSIARPLNIDGEFTPETPRKQGAPYGVISLTTGARQVFYGNIGAISTGSNALGTAIYVRGDNPNSTSYPAPTEQAFLGTIGDIGSASNRFLYGISMLQQADQYIEEVGTIYATFRGVRNYRSEHGSGNQLTTFGKPTGQYLKSVEMIDLKRAGTSYNTIAVYNWNDNGNKSWGRQYIGLRGKKIGDEYVGISVEDSLRVPIALQNIGGVQEIEALNHEGVAINLIGNAGYTAFVQGQINNKNDSSRESVLTKTSFTGPFTITAPLKVRSTLWIGSSAKPPLEKGISALEFSSNEFGRGSKFNPGAYIDIEKSTNTTPLQGDENAYNNTRLIFSNSGLTWSYSNYIHNLGVLRSSPLVNPSQGTSLATSSFEFNTVYISSNHVNPDNQPSPPPSPDTEEPDPDSPDPVFPEGGSPEGGSSKNDGGAIKFNSLTPSALIGSTASQTPDEGSEEPKDPDEPDIEVPEIKVRYKYPYGNGPYMNYWAIGSSATTAPYFYFEKIETSDGKAVKADRSNASSLDFYVKPTNFYKDGVSTVGTLNADNFCAGESCGDTKEIAPGWQGAPSDKRLAAAFWLLRSAANSIYAKEGIENIGSQDYILIKDDYEEGFNGLTKGTMWIKTTDEEGNEIVKRDDPNGENPKYAHAAGWVIIPEGVVNHALKAQWYFEDIDLVQEANSEVPEKVKDAGAKYRGEIIDLATWFPWEPMEPGFTHPIPLIPATPIPKPQPTPTMKSIESVSLSHYFTWRQEIDTLHQRLGEVRDNYELEGLWARGYVGRNRFNHNGYYFKDNYKGIQIGIDRNYFEYKDSYRCRDKDGENFPCKREKAHEWIYGAGLSYTDGDLKLSRGGNADNWMASFWLYGVRKFSNGGYLDLVGKVSRFSNKFSAWSSDYLLNTKGHDRTWGYTLSAEYGNKHYIYKNKDWYFDPQLQIIYGRILGSDFRTNNNVNVRHKAVNSLIGRAGIALGYEAKEGSAFVKVDALREFKGRLDTTYKLDDGSSNRSRFNLKETWGEVSAGGTYTFSQKKDKFAHFYVKRSFASKLKADYRVDIGFEYIF</sequence>
<dbReference type="RefSeq" id="WP_066595063.1">
    <property type="nucleotide sequence ID" value="NZ_CP065313.1"/>
</dbReference>
<dbReference type="InterPro" id="IPR006315">
    <property type="entry name" value="OM_autotransptr_brl_dom"/>
</dbReference>
<feature type="compositionally biased region" description="Acidic residues" evidence="1">
    <location>
        <begin position="627"/>
        <end position="642"/>
    </location>
</feature>
<organism evidence="3 4">
    <name type="scientific">Turicimonas muris</name>
    <dbReference type="NCBI Taxonomy" id="1796652"/>
    <lineage>
        <taxon>Bacteria</taxon>
        <taxon>Pseudomonadati</taxon>
        <taxon>Pseudomonadota</taxon>
        <taxon>Betaproteobacteria</taxon>
        <taxon>Burkholderiales</taxon>
        <taxon>Sutterellaceae</taxon>
        <taxon>Turicimonas</taxon>
    </lineage>
</organism>
<feature type="region of interest" description="Disordered" evidence="1">
    <location>
        <begin position="559"/>
        <end position="643"/>
    </location>
</feature>
<dbReference type="NCBIfam" id="TIGR01414">
    <property type="entry name" value="autotrans_barl"/>
    <property type="match status" value="2"/>
</dbReference>
<feature type="compositionally biased region" description="Low complexity" evidence="1">
    <location>
        <begin position="588"/>
        <end position="599"/>
    </location>
</feature>
<dbReference type="Gene3D" id="2.40.128.130">
    <property type="entry name" value="Autotransporter beta-domain"/>
    <property type="match status" value="1"/>
</dbReference>
<accession>A0A227KI87</accession>
<dbReference type="SMART" id="SM00869">
    <property type="entry name" value="Autotransporter"/>
    <property type="match status" value="1"/>
</dbReference>
<evidence type="ECO:0000313" key="4">
    <source>
        <dbReference type="Proteomes" id="UP000214610"/>
    </source>
</evidence>
<dbReference type="InterPro" id="IPR036709">
    <property type="entry name" value="Autotransporte_beta_dom_sf"/>
</dbReference>
<name>A0A227KI87_9BURK</name>
<dbReference type="SUPFAM" id="SSF103515">
    <property type="entry name" value="Autotransporter"/>
    <property type="match status" value="1"/>
</dbReference>
<dbReference type="AlphaFoldDB" id="A0A227KI87"/>
<evidence type="ECO:0000313" key="3">
    <source>
        <dbReference type="EMBL" id="OXE47638.1"/>
    </source>
</evidence>
<comment type="caution">
    <text evidence="3">The sequence shown here is derived from an EMBL/GenBank/DDBJ whole genome shotgun (WGS) entry which is preliminary data.</text>
</comment>
<proteinExistence type="predicted"/>
<gene>
    <name evidence="3" type="ORF">ADH67_07565</name>
</gene>
<dbReference type="Proteomes" id="UP000214610">
    <property type="component" value="Unassembled WGS sequence"/>
</dbReference>